<feature type="compositionally biased region" description="Acidic residues" evidence="2">
    <location>
        <begin position="618"/>
        <end position="627"/>
    </location>
</feature>
<name>A0ABQ9EAY1_TEGGR</name>
<dbReference type="EMBL" id="JARBDR010000919">
    <property type="protein sequence ID" value="KAJ8300717.1"/>
    <property type="molecule type" value="Genomic_DNA"/>
</dbReference>
<dbReference type="Proteomes" id="UP001217089">
    <property type="component" value="Unassembled WGS sequence"/>
</dbReference>
<dbReference type="InterPro" id="IPR007483">
    <property type="entry name" value="Hamartin"/>
</dbReference>
<protein>
    <recommendedName>
        <fullName evidence="6">Hamartin</fullName>
    </recommendedName>
</protein>
<dbReference type="Pfam" id="PF04388">
    <property type="entry name" value="Hamartin"/>
    <property type="match status" value="1"/>
</dbReference>
<dbReference type="PANTHER" id="PTHR15154">
    <property type="entry name" value="HAMARTIN"/>
    <property type="match status" value="1"/>
</dbReference>
<dbReference type="PANTHER" id="PTHR15154:SF2">
    <property type="entry name" value="HAMARTIN"/>
    <property type="match status" value="1"/>
</dbReference>
<feature type="transmembrane region" description="Helical" evidence="3">
    <location>
        <begin position="1167"/>
        <end position="1193"/>
    </location>
</feature>
<feature type="compositionally biased region" description="Polar residues" evidence="2">
    <location>
        <begin position="352"/>
        <end position="361"/>
    </location>
</feature>
<accession>A0ABQ9EAY1</accession>
<evidence type="ECO:0000256" key="3">
    <source>
        <dbReference type="SAM" id="Phobius"/>
    </source>
</evidence>
<keyword evidence="5" id="KW-1185">Reference proteome</keyword>
<feature type="compositionally biased region" description="Polar residues" evidence="2">
    <location>
        <begin position="603"/>
        <end position="614"/>
    </location>
</feature>
<keyword evidence="3" id="KW-0472">Membrane</keyword>
<proteinExistence type="predicted"/>
<feature type="compositionally biased region" description="Basic and acidic residues" evidence="2">
    <location>
        <begin position="1010"/>
        <end position="1023"/>
    </location>
</feature>
<keyword evidence="3" id="KW-1133">Transmembrane helix</keyword>
<feature type="region of interest" description="Disordered" evidence="2">
    <location>
        <begin position="588"/>
        <end position="627"/>
    </location>
</feature>
<feature type="region of interest" description="Disordered" evidence="2">
    <location>
        <begin position="1009"/>
        <end position="1058"/>
    </location>
</feature>
<dbReference type="SUPFAM" id="SSF48371">
    <property type="entry name" value="ARM repeat"/>
    <property type="match status" value="1"/>
</dbReference>
<feature type="compositionally biased region" description="Basic and acidic residues" evidence="2">
    <location>
        <begin position="278"/>
        <end position="292"/>
    </location>
</feature>
<feature type="coiled-coil region" evidence="1">
    <location>
        <begin position="801"/>
        <end position="884"/>
    </location>
</feature>
<sequence>MMRYAAAAELSVDGKPVDVREFFNLLESNNIDTVQDIQHLIQDNLSSTKEPWLVHSLVDYYYISHSDTAADILTEVREPHYKFLVDKLNDGVRSVEHRLYAVKLILYIVCKQPIWIHKIVTQPVFSAIIKCLKTETDIPVLATAVLVITVLLPSVPSLMNQHLADIFEIFSRLLGFNSKQPGNVPVVFLLYLQVALYSLFHRLYGMYPANFLTYLKNYYCKKENMGVYEEFVKMETQDILIECCRMSLDPVEGSWEDTHCPVLSPHYTLYRSIMDKDKSVTHHPETPSKDNKTFNQSLPQNDLSPFNNISAVDMSTLCSPSMVIGLSTPPPSQRNTPATSFLETSANFQQSFSGTYGNTPLMTPPAGTPRATPPVTDDLDKNKTSSKGSSQKDVKRPTAGGKSLPGLVIPTVSNPSSVPPSPLKTEFTALPPIGTMKSLPVRQSAARELCFDSITENKSETHSKTATEGVDIIQEGEKNQEEEGFVEMEKDAGCNRATEVVGSFPIDTLPQLVEGLDSQVTDMVDDEVSEITQVDHDPEVTAESVAQFMKSVNRIRFNSLSNNVEELLGEKKFTHRLRSRSCPQLPKLVSPDFEGEDHEPLSRSISSTFKGTFQPTEENLEEEEPETENVVVSLTKEETPLYNFASKTKTVGCDTDVLKNQTSVVVQSSFVNPSVSSTIDKQEQSESIKVFNLLKTLMLPTFSHVCQKCRNEIQSDKQGTEHKTGPGVPVFSTFSPPELLDKHIQSGEELHAKELSKIPMTSKDSISWTHFGGTPPADETNILKGQILMIQNQLLYERHKRELHSKRNRRLLRKIVNAQAQEEQNSAMETEIQNLNVSLKILNEEKRRLTENLESNEYQKKCELRTLQQENHDLRSTKTELTTLLVTQREEQDLLRKVPQLHKELLLMGELQQKYQEKLQATKLSHNAKSEQEYHVATLRAEIKVLKAQLEHKKIQLDATLARTEELEEVNKVRALEEKYQNSIKVNQQLESHIIQLYSQIYQKPAASVLKEESSSQRERTESDPTVDSKQPHKKPLSKLSSVPLHCNMDSDSGGQQSKNLATVTASYGHSYSQEEIDSDIMDREGTSTIGTTNQHEADTASVSSRESGLFHLQSRTSTLSYSEGEDRSNSSRGMDMLDDLMTDLEIIVLILNSASKWNVSKWKYQLIVFVMAIYFHLQYFIFDFTYIINYIYNKIISIVLMLR</sequence>
<organism evidence="4 5">
    <name type="scientific">Tegillarca granosa</name>
    <name type="common">Malaysian cockle</name>
    <name type="synonym">Anadara granosa</name>
    <dbReference type="NCBI Taxonomy" id="220873"/>
    <lineage>
        <taxon>Eukaryota</taxon>
        <taxon>Metazoa</taxon>
        <taxon>Spiralia</taxon>
        <taxon>Lophotrochozoa</taxon>
        <taxon>Mollusca</taxon>
        <taxon>Bivalvia</taxon>
        <taxon>Autobranchia</taxon>
        <taxon>Pteriomorphia</taxon>
        <taxon>Arcoida</taxon>
        <taxon>Arcoidea</taxon>
        <taxon>Arcidae</taxon>
        <taxon>Tegillarca</taxon>
    </lineage>
</organism>
<evidence type="ECO:0008006" key="6">
    <source>
        <dbReference type="Google" id="ProtNLM"/>
    </source>
</evidence>
<evidence type="ECO:0000313" key="4">
    <source>
        <dbReference type="EMBL" id="KAJ8300717.1"/>
    </source>
</evidence>
<gene>
    <name evidence="4" type="ORF">KUTeg_022236</name>
</gene>
<keyword evidence="1" id="KW-0175">Coiled coil</keyword>
<feature type="region of interest" description="Disordered" evidence="2">
    <location>
        <begin position="352"/>
        <end position="421"/>
    </location>
</feature>
<dbReference type="InterPro" id="IPR016024">
    <property type="entry name" value="ARM-type_fold"/>
</dbReference>
<keyword evidence="3" id="KW-0812">Transmembrane</keyword>
<evidence type="ECO:0000313" key="5">
    <source>
        <dbReference type="Proteomes" id="UP001217089"/>
    </source>
</evidence>
<feature type="coiled-coil region" evidence="1">
    <location>
        <begin position="936"/>
        <end position="993"/>
    </location>
</feature>
<comment type="caution">
    <text evidence="4">The sequence shown here is derived from an EMBL/GenBank/DDBJ whole genome shotgun (WGS) entry which is preliminary data.</text>
</comment>
<feature type="region of interest" description="Disordered" evidence="2">
    <location>
        <begin position="278"/>
        <end position="301"/>
    </location>
</feature>
<reference evidence="4 5" key="1">
    <citation type="submission" date="2022-12" db="EMBL/GenBank/DDBJ databases">
        <title>Chromosome-level genome of Tegillarca granosa.</title>
        <authorList>
            <person name="Kim J."/>
        </authorList>
    </citation>
    <scope>NUCLEOTIDE SEQUENCE [LARGE SCALE GENOMIC DNA]</scope>
    <source>
        <strain evidence="4">Teg-2019</strain>
        <tissue evidence="4">Adductor muscle</tissue>
    </source>
</reference>
<evidence type="ECO:0000256" key="2">
    <source>
        <dbReference type="SAM" id="MobiDB-lite"/>
    </source>
</evidence>
<evidence type="ECO:0000256" key="1">
    <source>
        <dbReference type="SAM" id="Coils"/>
    </source>
</evidence>